<dbReference type="PANTHER" id="PTHR24125:SF5">
    <property type="entry name" value="ANKYRIN REPEAT PROTEIN"/>
    <property type="match status" value="1"/>
</dbReference>
<dbReference type="Pfam" id="PF12796">
    <property type="entry name" value="Ank_2"/>
    <property type="match status" value="1"/>
</dbReference>
<comment type="caution">
    <text evidence="2">The sequence shown here is derived from an EMBL/GenBank/DDBJ whole genome shotgun (WGS) entry which is preliminary data.</text>
</comment>
<dbReference type="SUPFAM" id="SSF48403">
    <property type="entry name" value="Ankyrin repeat"/>
    <property type="match status" value="2"/>
</dbReference>
<dbReference type="InterPro" id="IPR002110">
    <property type="entry name" value="Ankyrin_rpt"/>
</dbReference>
<evidence type="ECO:0000313" key="3">
    <source>
        <dbReference type="Proteomes" id="UP001186944"/>
    </source>
</evidence>
<organism evidence="2 3">
    <name type="scientific">Pinctada imbricata</name>
    <name type="common">Atlantic pearl-oyster</name>
    <name type="synonym">Pinctada martensii</name>
    <dbReference type="NCBI Taxonomy" id="66713"/>
    <lineage>
        <taxon>Eukaryota</taxon>
        <taxon>Metazoa</taxon>
        <taxon>Spiralia</taxon>
        <taxon>Lophotrochozoa</taxon>
        <taxon>Mollusca</taxon>
        <taxon>Bivalvia</taxon>
        <taxon>Autobranchia</taxon>
        <taxon>Pteriomorphia</taxon>
        <taxon>Pterioida</taxon>
        <taxon>Pterioidea</taxon>
        <taxon>Pteriidae</taxon>
        <taxon>Pinctada</taxon>
    </lineage>
</organism>
<dbReference type="Proteomes" id="UP001186944">
    <property type="component" value="Unassembled WGS sequence"/>
</dbReference>
<evidence type="ECO:0000256" key="1">
    <source>
        <dbReference type="PROSITE-ProRule" id="PRU00023"/>
    </source>
</evidence>
<keyword evidence="1" id="KW-0040">ANK repeat</keyword>
<dbReference type="InterPro" id="IPR036770">
    <property type="entry name" value="Ankyrin_rpt-contain_sf"/>
</dbReference>
<dbReference type="PROSITE" id="PS50088">
    <property type="entry name" value="ANK_REPEAT"/>
    <property type="match status" value="1"/>
</dbReference>
<sequence length="2221" mass="252951">MGNAPLLSKAKEYFGTGQSHFDTGYKFSPFMHSVLSRNADAIDIVRADNSFKIENIEFWRAFIWTYSKDDVPCKFLEISLFNLLEMVLRKSEMTEEKQSLLNEITNDHARKRFAPILGESTFIDGLLRRVIRMMNEDKNYSLDEEQVKIFLDLHSYIRNREERHIGKTAILREQVTPISFHSDGQENGKVSSEYVKDLATHLLIQNAEKLEKQIVFLLIFTGQEWCIEALLDAADQNKDIQTLLSSKLFGSFSFLDCLLTALSKRVNRISLANVTERVLTSLENTIDEDVVMFAVREQLWDALKPIAVRTLAQQGELSFCWHHAFASAALCGNIDFVQSLLNLMSLSRLPEPAKSRFGVHLSLASLTGKTDVVRLLLRAGAPIVLDTKSEEIKILMGKHYRDNWTVLHYAVKSNVALTLETVAKFCKFDKDFMSSLQYGSLFEVLSSSVGNTVIMTFLTRMFKEKGIQPSHAEWEKYALEAAKNGFEELCSYIVETGSVDVMCVDSRHRNLLHYCALRDMDKLLGKLINNASAAANTKDLDGFTPYEYAFCLGNQNTANIFQINSALEKGFRMPGSQHVYGWLRHLLETNGKSTGSTGEDKRSMFHALTWNPAPDDNRKRCKLNTGYMDRFSWYSRYLMYRGPLLRSFDRKLSLENVIKRYDDHATAFILILSTNSLREAMIERPKEYSHLFHLTAGYGHKKSLNILCELLKQNQGVLLKYLKMETNGIIPLANAIRNKHRDCIEILMQLDSCDDWKSSRTGENVLHFACKTGQMDIVQQLLKNENRNMLFLKDSNKSTPIMASLALGHHALLSELDLTEMDLKSDCKHKPKNIDFSCETCLLNESIGWPDIYHRKFEQPWKGLRSVGMSEENQLKKCSNLDRLFNKCGLQSPIVKAVMISMGYEPTAPNVLLRLALQPPGKERMGKTMTRAAGKIMTCEEFSHIVEKLPASVFDTFSMFSWSIQHDSDALFEKLSKGLSKLPSEFEKRTGISCYEAVLGLGSYKCFNILQKLLDIEQDEFRTFREIKDHLPVHLKWLARLDVPGDEDWCKSFDNHSMSDTSERLSSADIWLISRFPSDIRNEMETIHGDRSWIPPTINGKKLSVDIESFKKHKNLSGKSLQWISCFIGSGSVTGTLHNATEQSLPKVQSANSIKVSCIQSGSNDHAKMVVDGSGCIQASIELLSDKGALFVIDDRSIHQKCVETELKDKIQHGVIPSFEKMIKANFNLDVTIKVDWQSIEIRKRNWNAEMVFKALTGEIFNNELGGFADVLGEAIEMRWDIEDMFNEETVKLAMGTALELKEITIAFDDKKPSTNGMLSQKTHILKDKCTWSFTIENNCLLYNRETFPLWRNLFFYRGMCTSLCSAVHSISVIQPQLPVESNHSSGKMKGEKTERNVNPTLEVEWKSFGLKDIYTVRSLVSNQIAREVQGISYDCAGMLRLCQESKRILVKNSPSHQHSGITFQNQTAVIAIYPSQNSKKEWQIERTNADTRLAEHEDRQLQSKWDSSHLKDIRQQIGDVEKHIEKETGLRVKIIIDEKHKGFISTAGAWVRSRSSDAKTGLLLQVHEYKKAYKAKKSNCDYTLLPWKLTHVDFKITSDTDEKVKSLPSTVTKEIGPWEVQSLVEAGKNAGFLTFKDRLYGVNDQREFAMYMSKLSSRVTIAQEVLDIFETKGNVSLESRICPIETSFNSKRAAALHMKYTLRERLLKLLPVNDINFDEESFLEDPNGLIQLSECGECAIDTIYKVFRPDTSPVCSVEIQRKNVLFHLLSKVKVLKFIQIRDTDDGTQNSNDRIVLCLQSKILSKIVLHRKRNITIVFSKFAVRETFIDEFESALIHLEEMVIEELLPCKFSNKPQSRTSSAVSSSVRRRFIDINHVARPKYETVLDLFFEICDVYKRLKETIPEISDIASHKVRNVCMSSVDGDKLRAGLVGDTLVIHVPPVCISTREFASMLLSSLGISDDMRNVEIPMFHLVSSRLFYPDKNSGEVELGFHNLVEAIDQNVNFHHTFEKDFTVRIMEKKGKINSSAEASIQNVEVTDDQHVKVFWSLNEKSLEHNCSIQVLYKMGEIDCATGLLLPNHLYSKKIRNVGEIKGDVHVDRGGWLPILLLHSNSPVGNKSEKITNPHRVQIVRKPCVEFSISAQAKSFPCPNIARNPVQIEQYHSNDSVMRYKIKILDSCRSVQLTAKCLCCEQQLSIATPDWYLEPGEKLRINPQEDSH</sequence>
<reference evidence="2" key="1">
    <citation type="submission" date="2019-08" db="EMBL/GenBank/DDBJ databases">
        <title>The improved chromosome-level genome for the pearl oyster Pinctada fucata martensii using PacBio sequencing and Hi-C.</title>
        <authorList>
            <person name="Zheng Z."/>
        </authorList>
    </citation>
    <scope>NUCLEOTIDE SEQUENCE</scope>
    <source>
        <strain evidence="2">ZZ-2019</strain>
        <tissue evidence="2">Adductor muscle</tissue>
    </source>
</reference>
<keyword evidence="3" id="KW-1185">Reference proteome</keyword>
<dbReference type="InterPro" id="IPR052457">
    <property type="entry name" value="Ankyrin-DD_containing_protein"/>
</dbReference>
<gene>
    <name evidence="2" type="ORF">FSP39_000003</name>
</gene>
<accession>A0AA88Y3Z5</accession>
<name>A0AA88Y3Z5_PINIB</name>
<dbReference type="PANTHER" id="PTHR24125">
    <property type="entry name" value="ANKYRIN REPEAT AND DEATH DOMAIN-CONTAINING PROTEIN"/>
    <property type="match status" value="1"/>
</dbReference>
<evidence type="ECO:0000313" key="2">
    <source>
        <dbReference type="EMBL" id="KAK3088996.1"/>
    </source>
</evidence>
<protein>
    <submittedName>
        <fullName evidence="2">Uncharacterized protein</fullName>
    </submittedName>
</protein>
<dbReference type="EMBL" id="VSWD01000010">
    <property type="protein sequence ID" value="KAK3088996.1"/>
    <property type="molecule type" value="Genomic_DNA"/>
</dbReference>
<dbReference type="SMART" id="SM00248">
    <property type="entry name" value="ANK"/>
    <property type="match status" value="8"/>
</dbReference>
<dbReference type="PROSITE" id="PS50297">
    <property type="entry name" value="ANK_REP_REGION"/>
    <property type="match status" value="1"/>
</dbReference>
<feature type="repeat" description="ANK" evidence="1">
    <location>
        <begin position="761"/>
        <end position="784"/>
    </location>
</feature>
<dbReference type="Gene3D" id="1.25.40.20">
    <property type="entry name" value="Ankyrin repeat-containing domain"/>
    <property type="match status" value="2"/>
</dbReference>
<proteinExistence type="predicted"/>